<dbReference type="Gene3D" id="1.10.150.130">
    <property type="match status" value="1"/>
</dbReference>
<dbReference type="AlphaFoldDB" id="A0A850PC50"/>
<dbReference type="SUPFAM" id="SSF56349">
    <property type="entry name" value="DNA breaking-rejoining enzymes"/>
    <property type="match status" value="1"/>
</dbReference>
<dbReference type="PANTHER" id="PTHR30349">
    <property type="entry name" value="PHAGE INTEGRASE-RELATED"/>
    <property type="match status" value="1"/>
</dbReference>
<evidence type="ECO:0000313" key="9">
    <source>
        <dbReference type="Proteomes" id="UP000585665"/>
    </source>
</evidence>
<comment type="caution">
    <text evidence="8">The sequence shown here is derived from an EMBL/GenBank/DDBJ whole genome shotgun (WGS) entry which is preliminary data.</text>
</comment>
<dbReference type="InterPro" id="IPR010998">
    <property type="entry name" value="Integrase_recombinase_N"/>
</dbReference>
<evidence type="ECO:0000256" key="3">
    <source>
        <dbReference type="ARBA" id="ARBA00023125"/>
    </source>
</evidence>
<gene>
    <name evidence="8" type="ORF">HUK82_05910</name>
</gene>
<dbReference type="InterPro" id="IPR046668">
    <property type="entry name" value="DUF6538"/>
</dbReference>
<dbReference type="CDD" id="cd01184">
    <property type="entry name" value="INT_C_like_1"/>
    <property type="match status" value="1"/>
</dbReference>
<reference evidence="8 9" key="1">
    <citation type="submission" date="2020-06" db="EMBL/GenBank/DDBJ databases">
        <title>Description of novel acetic acid bacteria.</title>
        <authorList>
            <person name="Sombolestani A."/>
        </authorList>
    </citation>
    <scope>NUCLEOTIDE SEQUENCE [LARGE SCALE GENOMIC DNA]</scope>
    <source>
        <strain evidence="8 9">LMG 27010</strain>
    </source>
</reference>
<protein>
    <submittedName>
        <fullName evidence="8">Phage integrase N-terminal SAM-like domain-containing protein</fullName>
    </submittedName>
</protein>
<dbReference type="RefSeq" id="WP_176613073.1">
    <property type="nucleotide sequence ID" value="NZ_JABXXR010000027.1"/>
</dbReference>
<evidence type="ECO:0000256" key="2">
    <source>
        <dbReference type="ARBA" id="ARBA00022908"/>
    </source>
</evidence>
<feature type="domain" description="Core-binding (CB)" evidence="7">
    <location>
        <begin position="165"/>
        <end position="258"/>
    </location>
</feature>
<dbReference type="PROSITE" id="PS51898">
    <property type="entry name" value="TYR_RECOMBINASE"/>
    <property type="match status" value="1"/>
</dbReference>
<accession>A0A850PC50</accession>
<comment type="similarity">
    <text evidence="1">Belongs to the 'phage' integrase family.</text>
</comment>
<dbReference type="Pfam" id="PF02899">
    <property type="entry name" value="Phage_int_SAM_1"/>
    <property type="match status" value="1"/>
</dbReference>
<dbReference type="Gene3D" id="1.10.443.10">
    <property type="entry name" value="Intergrase catalytic core"/>
    <property type="match status" value="1"/>
</dbReference>
<dbReference type="InterPro" id="IPR004107">
    <property type="entry name" value="Integrase_SAM-like_N"/>
</dbReference>
<keyword evidence="4" id="KW-0233">DNA recombination</keyword>
<keyword evidence="3 5" id="KW-0238">DNA-binding</keyword>
<dbReference type="InterPro" id="IPR011010">
    <property type="entry name" value="DNA_brk_join_enz"/>
</dbReference>
<name>A0A850PC50_9PROT</name>
<evidence type="ECO:0000313" key="8">
    <source>
        <dbReference type="EMBL" id="NVN40100.1"/>
    </source>
</evidence>
<dbReference type="GO" id="GO:0015074">
    <property type="term" value="P:DNA integration"/>
    <property type="evidence" value="ECO:0007669"/>
    <property type="project" value="UniProtKB-KW"/>
</dbReference>
<dbReference type="InterPro" id="IPR013762">
    <property type="entry name" value="Integrase-like_cat_sf"/>
</dbReference>
<dbReference type="Proteomes" id="UP000585665">
    <property type="component" value="Unassembled WGS sequence"/>
</dbReference>
<dbReference type="InterPro" id="IPR002104">
    <property type="entry name" value="Integrase_catalytic"/>
</dbReference>
<organism evidence="8 9">
    <name type="scientific">Ameyamaea chiangmaiensis</name>
    <dbReference type="NCBI Taxonomy" id="442969"/>
    <lineage>
        <taxon>Bacteria</taxon>
        <taxon>Pseudomonadati</taxon>
        <taxon>Pseudomonadota</taxon>
        <taxon>Alphaproteobacteria</taxon>
        <taxon>Acetobacterales</taxon>
        <taxon>Acetobacteraceae</taxon>
        <taxon>Ameyamaea</taxon>
    </lineage>
</organism>
<dbReference type="Pfam" id="PF20172">
    <property type="entry name" value="DUF6538"/>
    <property type="match status" value="1"/>
</dbReference>
<dbReference type="EMBL" id="JABXXR010000027">
    <property type="protein sequence ID" value="NVN40100.1"/>
    <property type="molecule type" value="Genomic_DNA"/>
</dbReference>
<sequence>MIRRYQTWYVRVKVPSDLRCVLGLHICRTLKTSDRMTAQTRAVGVVSSLSGLFVDIRKQLAQKVFDVKEGTAEVSELKAFISQNADKIDAIPQEDLHNIKMMLNLLISQEARDNSERKRNLELAKLSAWSIREAHQNGIIEGMSKAIGLAGPSVSQSTQEPVRAEKQAESSVLWFDLVPSFFKDNPGISDKTRESYNITFKQVCELITNKPINQVTKQDIKAYADWLRDKPSLRGGNLSHATIVRHIGEIKYFLKWCVSSALIEDKGFSDIQARSKTVEEKRTRQQDRRRGFTNEELKIIFDSPVFTGYKSERQRSIKGNIHNKTYDYWFIVILAFSGARLNEICEAPAKLYDLNGIPCFDLRQSGTKTLNSPRLIPAHPDLKKLGFFEYAKQQEMKGLKLVEDKAKPITAESWSKRLNRYLDDIGLIDDALVAYSFRHTFRQMLRVSGLNMEIINKIFGHETGEVGQNYGSNLSYEEAKLFTEKVRFPIFLDHLYDYSTSSRSV</sequence>
<keyword evidence="2" id="KW-0229">DNA integration</keyword>
<evidence type="ECO:0000259" key="6">
    <source>
        <dbReference type="PROSITE" id="PS51898"/>
    </source>
</evidence>
<dbReference type="GO" id="GO:0003677">
    <property type="term" value="F:DNA binding"/>
    <property type="evidence" value="ECO:0007669"/>
    <property type="project" value="UniProtKB-UniRule"/>
</dbReference>
<proteinExistence type="inferred from homology"/>
<dbReference type="PROSITE" id="PS51900">
    <property type="entry name" value="CB"/>
    <property type="match status" value="1"/>
</dbReference>
<dbReference type="InterPro" id="IPR050090">
    <property type="entry name" value="Tyrosine_recombinase_XerCD"/>
</dbReference>
<dbReference type="InterPro" id="IPR044068">
    <property type="entry name" value="CB"/>
</dbReference>
<dbReference type="GO" id="GO:0006310">
    <property type="term" value="P:DNA recombination"/>
    <property type="evidence" value="ECO:0007669"/>
    <property type="project" value="UniProtKB-KW"/>
</dbReference>
<dbReference type="PANTHER" id="PTHR30349:SF41">
    <property type="entry name" value="INTEGRASE_RECOMBINASE PROTEIN MJ0367-RELATED"/>
    <property type="match status" value="1"/>
</dbReference>
<evidence type="ECO:0000256" key="4">
    <source>
        <dbReference type="ARBA" id="ARBA00023172"/>
    </source>
</evidence>
<feature type="domain" description="Tyr recombinase" evidence="6">
    <location>
        <begin position="287"/>
        <end position="484"/>
    </location>
</feature>
<evidence type="ECO:0000259" key="7">
    <source>
        <dbReference type="PROSITE" id="PS51900"/>
    </source>
</evidence>
<keyword evidence="9" id="KW-1185">Reference proteome</keyword>
<evidence type="ECO:0000256" key="5">
    <source>
        <dbReference type="PROSITE-ProRule" id="PRU01248"/>
    </source>
</evidence>
<evidence type="ECO:0000256" key="1">
    <source>
        <dbReference type="ARBA" id="ARBA00008857"/>
    </source>
</evidence>